<keyword evidence="11" id="KW-1185">Reference proteome</keyword>
<evidence type="ECO:0000256" key="1">
    <source>
        <dbReference type="ARBA" id="ARBA00001946"/>
    </source>
</evidence>
<keyword evidence="8" id="KW-1208">Phospholipid metabolism</keyword>
<dbReference type="PANTHER" id="PTHR12358:SF54">
    <property type="entry name" value="SPHINGOSINE KINASE RELATED PROTEIN"/>
    <property type="match status" value="1"/>
</dbReference>
<comment type="similarity">
    <text evidence="2">Belongs to the diacylglycerol/lipid kinase family.</text>
</comment>
<dbReference type="InterPro" id="IPR005218">
    <property type="entry name" value="Diacylglycerol/lipid_kinase"/>
</dbReference>
<evidence type="ECO:0000256" key="8">
    <source>
        <dbReference type="ARBA" id="ARBA00023264"/>
    </source>
</evidence>
<dbReference type="OrthoDB" id="9786026at2"/>
<comment type="cofactor">
    <cofactor evidence="1">
        <name>Mg(2+)</name>
        <dbReference type="ChEBI" id="CHEBI:18420"/>
    </cofactor>
</comment>
<sequence length="320" mass="36181">MSKHFIFIVNEAAGGGNVRNLWPEIENYLNQLSVDYQSIKTHFVGDGIQITKQILSALDNYLDDQLVLVATGGDGTLHEVLNGCKEFYHAHPLTKQVPISFLPIGSGNDFARALKISNNWKIALQQILSVQRPKKLIVGKYHNLNQANTGYFINNFGIGLDATIVHKANHSKIKHNRFLGKFSYIIAAINIIRTFEPVKTTIYYGDNSQYVREFTKGFLITVTNIPYFGGGVNIVPSASTNEDSLDIVIIEKPTWRQIIIFIVNLLAKRHLKLSFVNHFSQKNFTIVTNGDRFGQIDGEETSKQSFNINFKTSTYLFWVH</sequence>
<evidence type="ECO:0000313" key="11">
    <source>
        <dbReference type="Proteomes" id="UP000286974"/>
    </source>
</evidence>
<organism evidence="10 11">
    <name type="scientific">Lentilactobacillus kosonis</name>
    <dbReference type="NCBI Taxonomy" id="2810561"/>
    <lineage>
        <taxon>Bacteria</taxon>
        <taxon>Bacillati</taxon>
        <taxon>Bacillota</taxon>
        <taxon>Bacilli</taxon>
        <taxon>Lactobacillales</taxon>
        <taxon>Lactobacillaceae</taxon>
        <taxon>Lentilactobacillus</taxon>
    </lineage>
</organism>
<dbReference type="AlphaFoldDB" id="A0A401FPA0"/>
<dbReference type="Pfam" id="PF00781">
    <property type="entry name" value="DAGK_cat"/>
    <property type="match status" value="1"/>
</dbReference>
<evidence type="ECO:0000313" key="10">
    <source>
        <dbReference type="EMBL" id="GAY74098.1"/>
    </source>
</evidence>
<dbReference type="InterPro" id="IPR045540">
    <property type="entry name" value="YegS/DAGK_C"/>
</dbReference>
<evidence type="ECO:0000256" key="5">
    <source>
        <dbReference type="ARBA" id="ARBA00022777"/>
    </source>
</evidence>
<keyword evidence="3" id="KW-0808">Transferase</keyword>
<reference evidence="10 11" key="1">
    <citation type="submission" date="2017-11" db="EMBL/GenBank/DDBJ databases">
        <title>Draft Genome Sequence of Lactobacillus curieae NBRC 111893 isolated from Koso, a Japanese sugar-Vegetable Fermented Beverage.</title>
        <authorList>
            <person name="Chiou T.Y."/>
            <person name="Oshima K."/>
            <person name="Suda W."/>
            <person name="Hattori M."/>
            <person name="Takahashi T."/>
        </authorList>
    </citation>
    <scope>NUCLEOTIDE SEQUENCE [LARGE SCALE GENOMIC DNA]</scope>
    <source>
        <strain evidence="10 11">NBRC111893</strain>
    </source>
</reference>
<evidence type="ECO:0000256" key="7">
    <source>
        <dbReference type="ARBA" id="ARBA00023209"/>
    </source>
</evidence>
<dbReference type="InterPro" id="IPR050187">
    <property type="entry name" value="Lipid_Phosphate_FormReg"/>
</dbReference>
<dbReference type="PROSITE" id="PS50146">
    <property type="entry name" value="DAGK"/>
    <property type="match status" value="1"/>
</dbReference>
<dbReference type="InterPro" id="IPR016064">
    <property type="entry name" value="NAD/diacylglycerol_kinase_sf"/>
</dbReference>
<dbReference type="Proteomes" id="UP000286974">
    <property type="component" value="Unassembled WGS sequence"/>
</dbReference>
<dbReference type="GO" id="GO:0005524">
    <property type="term" value="F:ATP binding"/>
    <property type="evidence" value="ECO:0007669"/>
    <property type="project" value="UniProtKB-KW"/>
</dbReference>
<feature type="domain" description="DAGKc" evidence="9">
    <location>
        <begin position="1"/>
        <end position="145"/>
    </location>
</feature>
<dbReference type="InterPro" id="IPR017438">
    <property type="entry name" value="ATP-NAD_kinase_N"/>
</dbReference>
<gene>
    <name evidence="10" type="ORF">NBRC111893_2244</name>
</gene>
<dbReference type="Pfam" id="PF19279">
    <property type="entry name" value="YegS_C"/>
    <property type="match status" value="1"/>
</dbReference>
<evidence type="ECO:0000256" key="2">
    <source>
        <dbReference type="ARBA" id="ARBA00005983"/>
    </source>
</evidence>
<evidence type="ECO:0000256" key="3">
    <source>
        <dbReference type="ARBA" id="ARBA00022679"/>
    </source>
</evidence>
<dbReference type="PANTHER" id="PTHR12358">
    <property type="entry name" value="SPHINGOSINE KINASE"/>
    <property type="match status" value="1"/>
</dbReference>
<dbReference type="Gene3D" id="3.40.50.10330">
    <property type="entry name" value="Probable inorganic polyphosphate/atp-NAD kinase, domain 1"/>
    <property type="match status" value="1"/>
</dbReference>
<name>A0A401FPA0_9LACO</name>
<dbReference type="Gene3D" id="2.60.200.40">
    <property type="match status" value="1"/>
</dbReference>
<proteinExistence type="inferred from homology"/>
<evidence type="ECO:0000256" key="6">
    <source>
        <dbReference type="ARBA" id="ARBA00022840"/>
    </source>
</evidence>
<dbReference type="InterPro" id="IPR001206">
    <property type="entry name" value="Diacylglycerol_kinase_cat_dom"/>
</dbReference>
<comment type="caution">
    <text evidence="10">The sequence shown here is derived from an EMBL/GenBank/DDBJ whole genome shotgun (WGS) entry which is preliminary data.</text>
</comment>
<evidence type="ECO:0000256" key="4">
    <source>
        <dbReference type="ARBA" id="ARBA00022741"/>
    </source>
</evidence>
<protein>
    <submittedName>
        <fullName evidence="10">Transcription regulator</fullName>
    </submittedName>
</protein>
<dbReference type="GO" id="GO:0008654">
    <property type="term" value="P:phospholipid biosynthetic process"/>
    <property type="evidence" value="ECO:0007669"/>
    <property type="project" value="UniProtKB-KW"/>
</dbReference>
<keyword evidence="7" id="KW-0443">Lipid metabolism</keyword>
<dbReference type="NCBIfam" id="TIGR00147">
    <property type="entry name" value="YegS/Rv2252/BmrU family lipid kinase"/>
    <property type="match status" value="1"/>
</dbReference>
<keyword evidence="7" id="KW-0444">Lipid biosynthesis</keyword>
<dbReference type="GO" id="GO:0016301">
    <property type="term" value="F:kinase activity"/>
    <property type="evidence" value="ECO:0007669"/>
    <property type="project" value="UniProtKB-KW"/>
</dbReference>
<accession>A0A401FPA0</accession>
<keyword evidence="5" id="KW-0418">Kinase</keyword>
<keyword evidence="6" id="KW-0067">ATP-binding</keyword>
<dbReference type="SMART" id="SM00046">
    <property type="entry name" value="DAGKc"/>
    <property type="match status" value="1"/>
</dbReference>
<keyword evidence="4" id="KW-0547">Nucleotide-binding</keyword>
<dbReference type="RefSeq" id="WP_125008829.1">
    <property type="nucleotide sequence ID" value="NZ_BEXA01000006.1"/>
</dbReference>
<dbReference type="SUPFAM" id="SSF111331">
    <property type="entry name" value="NAD kinase/diacylglycerol kinase-like"/>
    <property type="match status" value="1"/>
</dbReference>
<keyword evidence="7" id="KW-0594">Phospholipid biosynthesis</keyword>
<evidence type="ECO:0000259" key="9">
    <source>
        <dbReference type="PROSITE" id="PS50146"/>
    </source>
</evidence>
<dbReference type="EMBL" id="BEXA01000006">
    <property type="protein sequence ID" value="GAY74098.1"/>
    <property type="molecule type" value="Genomic_DNA"/>
</dbReference>